<dbReference type="Pfam" id="PF13354">
    <property type="entry name" value="Beta-lactamase2"/>
    <property type="match status" value="1"/>
</dbReference>
<comment type="catalytic activity">
    <reaction evidence="1 6">
        <text>a beta-lactam + H2O = a substituted beta-amino acid</text>
        <dbReference type="Rhea" id="RHEA:20401"/>
        <dbReference type="ChEBI" id="CHEBI:15377"/>
        <dbReference type="ChEBI" id="CHEBI:35627"/>
        <dbReference type="ChEBI" id="CHEBI:140347"/>
        <dbReference type="EC" id="3.5.2.6"/>
    </reaction>
</comment>
<protein>
    <recommendedName>
        <fullName evidence="3 6">Beta-lactamase</fullName>
        <ecNumber evidence="3 6">3.5.2.6</ecNumber>
    </recommendedName>
</protein>
<evidence type="ECO:0000256" key="1">
    <source>
        <dbReference type="ARBA" id="ARBA00001526"/>
    </source>
</evidence>
<dbReference type="SUPFAM" id="SSF56601">
    <property type="entry name" value="beta-lactamase/transpeptidase-like"/>
    <property type="match status" value="1"/>
</dbReference>
<dbReference type="RefSeq" id="WP_211912798.1">
    <property type="nucleotide sequence ID" value="NZ_CP036498.1"/>
</dbReference>
<feature type="domain" description="Beta-lactamase class A catalytic" evidence="8">
    <location>
        <begin position="41"/>
        <end position="259"/>
    </location>
</feature>
<dbReference type="EMBL" id="CP036498">
    <property type="protein sequence ID" value="QUS39255.1"/>
    <property type="molecule type" value="Genomic_DNA"/>
</dbReference>
<comment type="similarity">
    <text evidence="2 6">Belongs to the class-A beta-lactamase family.</text>
</comment>
<evidence type="ECO:0000256" key="3">
    <source>
        <dbReference type="ARBA" id="ARBA00012865"/>
    </source>
</evidence>
<evidence type="ECO:0000256" key="2">
    <source>
        <dbReference type="ARBA" id="ARBA00009009"/>
    </source>
</evidence>
<evidence type="ECO:0000313" key="10">
    <source>
        <dbReference type="Proteomes" id="UP000682843"/>
    </source>
</evidence>
<accession>A0ABX8AAB9</accession>
<keyword evidence="7" id="KW-0732">Signal</keyword>
<dbReference type="EC" id="3.5.2.6" evidence="3 6"/>
<organism evidence="9 10">
    <name type="scientific">Tardiphaga alba</name>
    <dbReference type="NCBI Taxonomy" id="340268"/>
    <lineage>
        <taxon>Bacteria</taxon>
        <taxon>Pseudomonadati</taxon>
        <taxon>Pseudomonadota</taxon>
        <taxon>Alphaproteobacteria</taxon>
        <taxon>Hyphomicrobiales</taxon>
        <taxon>Nitrobacteraceae</taxon>
        <taxon>Tardiphaga</taxon>
    </lineage>
</organism>
<dbReference type="NCBIfam" id="NF033103">
    <property type="entry name" value="bla_class_A"/>
    <property type="match status" value="1"/>
</dbReference>
<dbReference type="Proteomes" id="UP000682843">
    <property type="component" value="Chromosome"/>
</dbReference>
<name>A0ABX8AAB9_9BRAD</name>
<evidence type="ECO:0000256" key="6">
    <source>
        <dbReference type="RuleBase" id="RU361140"/>
    </source>
</evidence>
<reference evidence="9 10" key="1">
    <citation type="submission" date="2019-02" db="EMBL/GenBank/DDBJ databases">
        <title>Emended description of the genus Rhodopseudomonas and description of Rhodopseudomonas albus sp. nov., a non-phototrophic, heavy-metal-tolerant bacterium isolated from garden soil.</title>
        <authorList>
            <person name="Bao Z."/>
            <person name="Cao W.W."/>
            <person name="Sato Y."/>
            <person name="Nishizawa T."/>
            <person name="Zhao J."/>
            <person name="Guo Y."/>
            <person name="Ohta H."/>
        </authorList>
    </citation>
    <scope>NUCLEOTIDE SEQUENCE [LARGE SCALE GENOMIC DNA]</scope>
    <source>
        <strain evidence="9 10">SK50-23</strain>
    </source>
</reference>
<evidence type="ECO:0000256" key="7">
    <source>
        <dbReference type="SAM" id="SignalP"/>
    </source>
</evidence>
<gene>
    <name evidence="9" type="primary">bla</name>
    <name evidence="9" type="ORF">RPMA_10700</name>
</gene>
<dbReference type="PANTHER" id="PTHR35333:SF3">
    <property type="entry name" value="BETA-LACTAMASE-TYPE TRANSPEPTIDASE FOLD CONTAINING PROTEIN"/>
    <property type="match status" value="1"/>
</dbReference>
<keyword evidence="5 6" id="KW-0046">Antibiotic resistance</keyword>
<dbReference type="PRINTS" id="PR00118">
    <property type="entry name" value="BLACTAMASEA"/>
</dbReference>
<dbReference type="InterPro" id="IPR012338">
    <property type="entry name" value="Beta-lactam/transpept-like"/>
</dbReference>
<dbReference type="InterPro" id="IPR006311">
    <property type="entry name" value="TAT_signal"/>
</dbReference>
<dbReference type="Gene3D" id="3.40.710.10">
    <property type="entry name" value="DD-peptidase/beta-lactamase superfamily"/>
    <property type="match status" value="1"/>
</dbReference>
<proteinExistence type="inferred from homology"/>
<sequence length="285" mass="30628">MMIDRRTFLLTASAFAATPAFAKEAPAALLAYERDSGGRIGVYARNLTSGAELRWRDTDRFVMCSTFKASLAACVLSRVDHGKDQLDAMIPYTQKDLITHAPVAKENLAKGALSVGEMAKAIVEISDNTCANLLLARIGGPKALTAFWREHGDVTSRLDDYELELNRTPLGRIENTTTPRAMALSLEHLAIGDGLQPVSRAQFVEWLVNCKTGANRLRAGLPASWKIGDKTGNNGKDAAGDIAVAWPAPDRPVVIAAYTRGGKPTPAQIDAVFKAIGQLVGERLG</sequence>
<feature type="signal peptide" evidence="7">
    <location>
        <begin position="1"/>
        <end position="22"/>
    </location>
</feature>
<evidence type="ECO:0000256" key="4">
    <source>
        <dbReference type="ARBA" id="ARBA00022801"/>
    </source>
</evidence>
<evidence type="ECO:0000259" key="8">
    <source>
        <dbReference type="Pfam" id="PF13354"/>
    </source>
</evidence>
<dbReference type="InterPro" id="IPR000871">
    <property type="entry name" value="Beta-lactam_class-A"/>
</dbReference>
<dbReference type="PROSITE" id="PS51318">
    <property type="entry name" value="TAT"/>
    <property type="match status" value="1"/>
</dbReference>
<dbReference type="InterPro" id="IPR045155">
    <property type="entry name" value="Beta-lactam_cat"/>
</dbReference>
<feature type="chain" id="PRO_5045855875" description="Beta-lactamase" evidence="7">
    <location>
        <begin position="23"/>
        <end position="285"/>
    </location>
</feature>
<dbReference type="PROSITE" id="PS00146">
    <property type="entry name" value="BETA_LACTAMASE_A"/>
    <property type="match status" value="1"/>
</dbReference>
<keyword evidence="10" id="KW-1185">Reference proteome</keyword>
<dbReference type="PANTHER" id="PTHR35333">
    <property type="entry name" value="BETA-LACTAMASE"/>
    <property type="match status" value="1"/>
</dbReference>
<evidence type="ECO:0000313" key="9">
    <source>
        <dbReference type="EMBL" id="QUS39255.1"/>
    </source>
</evidence>
<keyword evidence="4 6" id="KW-0378">Hydrolase</keyword>
<evidence type="ECO:0000256" key="5">
    <source>
        <dbReference type="ARBA" id="ARBA00023251"/>
    </source>
</evidence>
<dbReference type="InterPro" id="IPR023650">
    <property type="entry name" value="Beta-lactam_class-A_AS"/>
</dbReference>